<keyword evidence="4 6" id="KW-0067">ATP-binding</keyword>
<dbReference type="Proteomes" id="UP000444401">
    <property type="component" value="Unassembled WGS sequence"/>
</dbReference>
<dbReference type="Pfam" id="PF00005">
    <property type="entry name" value="ABC_tran"/>
    <property type="match status" value="1"/>
</dbReference>
<organism evidence="6 7">
    <name type="scientific">Pelagerythrobacter marinus</name>
    <dbReference type="NCBI Taxonomy" id="538382"/>
    <lineage>
        <taxon>Bacteria</taxon>
        <taxon>Pseudomonadati</taxon>
        <taxon>Pseudomonadota</taxon>
        <taxon>Alphaproteobacteria</taxon>
        <taxon>Sphingomonadales</taxon>
        <taxon>Erythrobacteraceae</taxon>
        <taxon>Pelagerythrobacter</taxon>
    </lineage>
</organism>
<evidence type="ECO:0000256" key="4">
    <source>
        <dbReference type="ARBA" id="ARBA00022840"/>
    </source>
</evidence>
<sequence length="370" mass="39221">MPGATLTRIGKRFGAVQLFDGFDLSVGDGEFVVVVGPSGCGKSTLLRLVAGLESPDEGTIHIGARRIDRLPPGERGVAMVFQSYALYPQMTVAQNIGFPLRMAGRPRAAIERAVARACDMLGLSDLAGRRPAQLSGGQRQRVAIGRAIVREPDLFLFDEPLSNLDAGLRARMRREFAELHARLGTTTIYVTHDQAEAMALADRIVLLRDGGIEQHGTPEELYHRPASLFAARFFGQPAINALPARVVQADAEGMEVATGHEGERLVLPPRAAGPLPAGSRVTLAVRPEALAAAPGGGRVRFAPRAVAYAEWFGGERHVGLGTGDGALTWRAMGGPAPETGAAVTLWAEAHDVLVFAPDGQAMASAPLPRV</sequence>
<dbReference type="CDD" id="cd03301">
    <property type="entry name" value="ABC_MalK_N"/>
    <property type="match status" value="1"/>
</dbReference>
<dbReference type="SUPFAM" id="SSF50331">
    <property type="entry name" value="MOP-like"/>
    <property type="match status" value="1"/>
</dbReference>
<dbReference type="Gene3D" id="3.40.50.300">
    <property type="entry name" value="P-loop containing nucleotide triphosphate hydrolases"/>
    <property type="match status" value="1"/>
</dbReference>
<dbReference type="PANTHER" id="PTHR43875">
    <property type="entry name" value="MALTODEXTRIN IMPORT ATP-BINDING PROTEIN MSMX"/>
    <property type="match status" value="1"/>
</dbReference>
<dbReference type="RefSeq" id="WP_160733946.1">
    <property type="nucleotide sequence ID" value="NZ_WTYO01000004.1"/>
</dbReference>
<dbReference type="SUPFAM" id="SSF52540">
    <property type="entry name" value="P-loop containing nucleoside triphosphate hydrolases"/>
    <property type="match status" value="1"/>
</dbReference>
<dbReference type="Gene3D" id="2.40.50.140">
    <property type="entry name" value="Nucleic acid-binding proteins"/>
    <property type="match status" value="1"/>
</dbReference>
<evidence type="ECO:0000313" key="6">
    <source>
        <dbReference type="EMBL" id="MXO69338.1"/>
    </source>
</evidence>
<comment type="caution">
    <text evidence="6">The sequence shown here is derived from an EMBL/GenBank/DDBJ whole genome shotgun (WGS) entry which is preliminary data.</text>
</comment>
<dbReference type="PANTHER" id="PTHR43875:SF3">
    <property type="entry name" value="MALTOSE_MALTODEXTRIN IMPORT ATP-BINDING PROTEIN MALK"/>
    <property type="match status" value="1"/>
</dbReference>
<dbReference type="InterPro" id="IPR017871">
    <property type="entry name" value="ABC_transporter-like_CS"/>
</dbReference>
<dbReference type="GO" id="GO:0005524">
    <property type="term" value="F:ATP binding"/>
    <property type="evidence" value="ECO:0007669"/>
    <property type="project" value="UniProtKB-KW"/>
</dbReference>
<keyword evidence="2" id="KW-0813">Transport</keyword>
<dbReference type="PROSITE" id="PS00211">
    <property type="entry name" value="ABC_TRANSPORTER_1"/>
    <property type="match status" value="1"/>
</dbReference>
<keyword evidence="3" id="KW-0547">Nucleotide-binding</keyword>
<dbReference type="InterPro" id="IPR003439">
    <property type="entry name" value="ABC_transporter-like_ATP-bd"/>
</dbReference>
<dbReference type="SMART" id="SM00382">
    <property type="entry name" value="AAA"/>
    <property type="match status" value="1"/>
</dbReference>
<dbReference type="InterPro" id="IPR015855">
    <property type="entry name" value="ABC_transpr_MalK-like"/>
</dbReference>
<accession>A0ABW9UYT6</accession>
<gene>
    <name evidence="6" type="ORF">GRI72_10920</name>
</gene>
<evidence type="ECO:0000313" key="7">
    <source>
        <dbReference type="Proteomes" id="UP000444401"/>
    </source>
</evidence>
<dbReference type="InterPro" id="IPR008995">
    <property type="entry name" value="Mo/tungstate-bd_C_term_dom"/>
</dbReference>
<dbReference type="PROSITE" id="PS50893">
    <property type="entry name" value="ABC_TRANSPORTER_2"/>
    <property type="match status" value="1"/>
</dbReference>
<dbReference type="Gene3D" id="2.40.50.100">
    <property type="match status" value="1"/>
</dbReference>
<evidence type="ECO:0000256" key="2">
    <source>
        <dbReference type="ARBA" id="ARBA00022448"/>
    </source>
</evidence>
<feature type="domain" description="ABC transporter" evidence="5">
    <location>
        <begin position="4"/>
        <end position="234"/>
    </location>
</feature>
<protein>
    <submittedName>
        <fullName evidence="6">ATP-binding cassette domain-containing protein</fullName>
    </submittedName>
</protein>
<dbReference type="InterPro" id="IPR012340">
    <property type="entry name" value="NA-bd_OB-fold"/>
</dbReference>
<dbReference type="InterPro" id="IPR003593">
    <property type="entry name" value="AAA+_ATPase"/>
</dbReference>
<dbReference type="InterPro" id="IPR047641">
    <property type="entry name" value="ABC_transpr_MalK/UgpC-like"/>
</dbReference>
<keyword evidence="7" id="KW-1185">Reference proteome</keyword>
<comment type="similarity">
    <text evidence="1">Belongs to the ABC transporter superfamily.</text>
</comment>
<evidence type="ECO:0000256" key="1">
    <source>
        <dbReference type="ARBA" id="ARBA00005417"/>
    </source>
</evidence>
<proteinExistence type="inferred from homology"/>
<reference evidence="6 7" key="1">
    <citation type="submission" date="2019-12" db="EMBL/GenBank/DDBJ databases">
        <title>Genomic-based taxomic classification of the family Erythrobacteraceae.</title>
        <authorList>
            <person name="Xu L."/>
        </authorList>
    </citation>
    <scope>NUCLEOTIDE SEQUENCE [LARGE SCALE GENOMIC DNA]</scope>
    <source>
        <strain evidence="6 7">H32</strain>
    </source>
</reference>
<name>A0ABW9UYT6_9SPHN</name>
<evidence type="ECO:0000259" key="5">
    <source>
        <dbReference type="PROSITE" id="PS50893"/>
    </source>
</evidence>
<dbReference type="EMBL" id="WTYO01000004">
    <property type="protein sequence ID" value="MXO69338.1"/>
    <property type="molecule type" value="Genomic_DNA"/>
</dbReference>
<dbReference type="InterPro" id="IPR027417">
    <property type="entry name" value="P-loop_NTPase"/>
</dbReference>
<evidence type="ECO:0000256" key="3">
    <source>
        <dbReference type="ARBA" id="ARBA00022741"/>
    </source>
</evidence>